<protein>
    <submittedName>
        <fullName evidence="1">Uncharacterized protein</fullName>
    </submittedName>
</protein>
<reference evidence="1" key="1">
    <citation type="submission" date="2023-06" db="EMBL/GenBank/DDBJ databases">
        <title>Black Yeasts Isolated from many extreme environments.</title>
        <authorList>
            <person name="Coleine C."/>
            <person name="Stajich J.E."/>
            <person name="Selbmann L."/>
        </authorList>
    </citation>
    <scope>NUCLEOTIDE SEQUENCE</scope>
    <source>
        <strain evidence="1">CCFEE 5200</strain>
    </source>
</reference>
<sequence>MEVATTTIDEPKKPRLLSIPPEVRQNIYDHTVPASNVIPSRAEEIAETSTSSALIRFHPRLPLAYVCHQIHDEYLAYFYKKNTIYFTDNVMRTHILDAFVARYGEEANLIKSVKVYAKLERKYPSGVPESLPTIRRFPFEIRFQMGERAGAVAVHDLKTTEYMDARDGKMRGFCCCYLSEMAESGMSRVGGLVGILRAFLGAATLRNGSLNREVEICGSCGNYKPSLESRPRRRLRGSERRIEEVDLYGGRRGMRWSGGDRSP</sequence>
<dbReference type="PANTHER" id="PTHR42085:SF2">
    <property type="entry name" value="F-BOX DOMAIN-CONTAINING PROTEIN"/>
    <property type="match status" value="1"/>
</dbReference>
<evidence type="ECO:0000313" key="2">
    <source>
        <dbReference type="Proteomes" id="UP001175353"/>
    </source>
</evidence>
<dbReference type="AlphaFoldDB" id="A0AAN6H6J5"/>
<dbReference type="EMBL" id="JAUJLE010000651">
    <property type="protein sequence ID" value="KAK0951940.1"/>
    <property type="molecule type" value="Genomic_DNA"/>
</dbReference>
<organism evidence="1 2">
    <name type="scientific">Friedmanniomyces endolithicus</name>
    <dbReference type="NCBI Taxonomy" id="329885"/>
    <lineage>
        <taxon>Eukaryota</taxon>
        <taxon>Fungi</taxon>
        <taxon>Dikarya</taxon>
        <taxon>Ascomycota</taxon>
        <taxon>Pezizomycotina</taxon>
        <taxon>Dothideomycetes</taxon>
        <taxon>Dothideomycetidae</taxon>
        <taxon>Mycosphaerellales</taxon>
        <taxon>Teratosphaeriaceae</taxon>
        <taxon>Friedmanniomyces</taxon>
    </lineage>
</organism>
<name>A0AAN6H6J5_9PEZI</name>
<dbReference type="Proteomes" id="UP001175353">
    <property type="component" value="Unassembled WGS sequence"/>
</dbReference>
<keyword evidence="2" id="KW-1185">Reference proteome</keyword>
<proteinExistence type="predicted"/>
<accession>A0AAN6H6J5</accession>
<dbReference type="InterPro" id="IPR038883">
    <property type="entry name" value="AN11006-like"/>
</dbReference>
<dbReference type="PANTHER" id="PTHR42085">
    <property type="entry name" value="F-BOX DOMAIN-CONTAINING PROTEIN"/>
    <property type="match status" value="1"/>
</dbReference>
<gene>
    <name evidence="1" type="ORF">LTR91_024698</name>
</gene>
<evidence type="ECO:0000313" key="1">
    <source>
        <dbReference type="EMBL" id="KAK0951940.1"/>
    </source>
</evidence>
<comment type="caution">
    <text evidence="1">The sequence shown here is derived from an EMBL/GenBank/DDBJ whole genome shotgun (WGS) entry which is preliminary data.</text>
</comment>